<dbReference type="Pfam" id="PF00583">
    <property type="entry name" value="Acetyltransf_1"/>
    <property type="match status" value="1"/>
</dbReference>
<gene>
    <name evidence="4" type="ORF">EWU20_02325</name>
</gene>
<organism evidence="4 5">
    <name type="scientific">Aquirufa antheringensis</name>
    <dbReference type="NCBI Taxonomy" id="2516559"/>
    <lineage>
        <taxon>Bacteria</taxon>
        <taxon>Pseudomonadati</taxon>
        <taxon>Bacteroidota</taxon>
        <taxon>Cytophagia</taxon>
        <taxon>Cytophagales</taxon>
        <taxon>Flectobacillaceae</taxon>
        <taxon>Aquirufa</taxon>
    </lineage>
</organism>
<dbReference type="SUPFAM" id="SSF55729">
    <property type="entry name" value="Acyl-CoA N-acyltransferases (Nat)"/>
    <property type="match status" value="1"/>
</dbReference>
<dbReference type="PANTHER" id="PTHR43877">
    <property type="entry name" value="AMINOALKYLPHOSPHONATE N-ACETYLTRANSFERASE-RELATED-RELATED"/>
    <property type="match status" value="1"/>
</dbReference>
<proteinExistence type="predicted"/>
<dbReference type="InterPro" id="IPR050832">
    <property type="entry name" value="Bact_Acetyltransf"/>
</dbReference>
<dbReference type="CDD" id="cd04301">
    <property type="entry name" value="NAT_SF"/>
    <property type="match status" value="1"/>
</dbReference>
<reference evidence="4 5" key="1">
    <citation type="submission" date="2019-02" db="EMBL/GenBank/DDBJ databases">
        <title>Genome of a new Bacteroidetes strain.</title>
        <authorList>
            <person name="Pitt A."/>
        </authorList>
    </citation>
    <scope>NUCLEOTIDE SEQUENCE [LARGE SCALE GENOMIC DNA]</scope>
    <source>
        <strain evidence="4 5">103A-SOEBACH</strain>
    </source>
</reference>
<evidence type="ECO:0000256" key="2">
    <source>
        <dbReference type="ARBA" id="ARBA00023315"/>
    </source>
</evidence>
<keyword evidence="2" id="KW-0012">Acyltransferase</keyword>
<comment type="caution">
    <text evidence="4">The sequence shown here is derived from an EMBL/GenBank/DDBJ whole genome shotgun (WGS) entry which is preliminary data.</text>
</comment>
<dbReference type="InterPro" id="IPR000182">
    <property type="entry name" value="GNAT_dom"/>
</dbReference>
<dbReference type="InterPro" id="IPR016181">
    <property type="entry name" value="Acyl_CoA_acyltransferase"/>
</dbReference>
<dbReference type="OrthoDB" id="9792929at2"/>
<evidence type="ECO:0000259" key="3">
    <source>
        <dbReference type="PROSITE" id="PS51186"/>
    </source>
</evidence>
<dbReference type="Gene3D" id="3.40.630.30">
    <property type="match status" value="1"/>
</dbReference>
<evidence type="ECO:0000313" key="4">
    <source>
        <dbReference type="EMBL" id="TBH75436.1"/>
    </source>
</evidence>
<keyword evidence="1 4" id="KW-0808">Transferase</keyword>
<dbReference type="PROSITE" id="PS51186">
    <property type="entry name" value="GNAT"/>
    <property type="match status" value="1"/>
</dbReference>
<evidence type="ECO:0000313" key="5">
    <source>
        <dbReference type="Proteomes" id="UP000293583"/>
    </source>
</evidence>
<dbReference type="PANTHER" id="PTHR43877:SF2">
    <property type="entry name" value="AMINOALKYLPHOSPHONATE N-ACETYLTRANSFERASE-RELATED"/>
    <property type="match status" value="1"/>
</dbReference>
<dbReference type="RefSeq" id="WP_130922589.1">
    <property type="nucleotide sequence ID" value="NZ_JAANOM010000002.1"/>
</dbReference>
<keyword evidence="5" id="KW-1185">Reference proteome</keyword>
<protein>
    <submittedName>
        <fullName evidence="4">GNAT family N-acetyltransferase</fullName>
    </submittedName>
</protein>
<feature type="domain" description="N-acetyltransferase" evidence="3">
    <location>
        <begin position="5"/>
        <end position="146"/>
    </location>
</feature>
<dbReference type="AlphaFoldDB" id="A0A4Q9BHA0"/>
<dbReference type="EMBL" id="SEWY01000001">
    <property type="protein sequence ID" value="TBH75436.1"/>
    <property type="molecule type" value="Genomic_DNA"/>
</dbReference>
<dbReference type="GO" id="GO:0016747">
    <property type="term" value="F:acyltransferase activity, transferring groups other than amino-acyl groups"/>
    <property type="evidence" value="ECO:0007669"/>
    <property type="project" value="InterPro"/>
</dbReference>
<evidence type="ECO:0000256" key="1">
    <source>
        <dbReference type="ARBA" id="ARBA00022679"/>
    </source>
</evidence>
<sequence>MEENYSIRKAEQSDASSVKCLLEELENRLFDQGIFDRIYAEYLHTPLTLMQVAVHGEDEIVGFISCKGQSLLHHEGLVFEIQELIVNASHQGRGVGRQLIAALKPELAQLGAKSLEVTSNKKRKEAHAFYQSVGFLNSHEKFTIYF</sequence>
<accession>A0A4Q9BHA0</accession>
<dbReference type="Proteomes" id="UP000293583">
    <property type="component" value="Unassembled WGS sequence"/>
</dbReference>
<name>A0A4Q9BHA0_9BACT</name>